<organism evidence="5 6">
    <name type="scientific">Promicromonospora alba</name>
    <dbReference type="NCBI Taxonomy" id="1616110"/>
    <lineage>
        <taxon>Bacteria</taxon>
        <taxon>Bacillati</taxon>
        <taxon>Actinomycetota</taxon>
        <taxon>Actinomycetes</taxon>
        <taxon>Micrococcales</taxon>
        <taxon>Promicromonosporaceae</taxon>
        <taxon>Promicromonospora</taxon>
    </lineage>
</organism>
<accession>A0ABV9HKJ7</accession>
<dbReference type="InterPro" id="IPR046335">
    <property type="entry name" value="LacI/GalR-like_sensor"/>
</dbReference>
<dbReference type="SMART" id="SM00354">
    <property type="entry name" value="HTH_LACI"/>
    <property type="match status" value="1"/>
</dbReference>
<dbReference type="SUPFAM" id="SSF47413">
    <property type="entry name" value="lambda repressor-like DNA-binding domains"/>
    <property type="match status" value="1"/>
</dbReference>
<keyword evidence="3" id="KW-0804">Transcription</keyword>
<protein>
    <submittedName>
        <fullName evidence="5">LacI family DNA-binding transcriptional regulator</fullName>
    </submittedName>
</protein>
<proteinExistence type="predicted"/>
<feature type="domain" description="HTH lacI-type" evidence="4">
    <location>
        <begin position="10"/>
        <end position="64"/>
    </location>
</feature>
<keyword evidence="6" id="KW-1185">Reference proteome</keyword>
<dbReference type="PROSITE" id="PS50932">
    <property type="entry name" value="HTH_LACI_2"/>
    <property type="match status" value="1"/>
</dbReference>
<reference evidence="6" key="1">
    <citation type="journal article" date="2019" name="Int. J. Syst. Evol. Microbiol.">
        <title>The Global Catalogue of Microorganisms (GCM) 10K type strain sequencing project: providing services to taxonomists for standard genome sequencing and annotation.</title>
        <authorList>
            <consortium name="The Broad Institute Genomics Platform"/>
            <consortium name="The Broad Institute Genome Sequencing Center for Infectious Disease"/>
            <person name="Wu L."/>
            <person name="Ma J."/>
        </authorList>
    </citation>
    <scope>NUCLEOTIDE SEQUENCE [LARGE SCALE GENOMIC DNA]</scope>
    <source>
        <strain evidence="6">CCUG 42722</strain>
    </source>
</reference>
<dbReference type="CDD" id="cd01574">
    <property type="entry name" value="PBP1_LacI"/>
    <property type="match status" value="1"/>
</dbReference>
<dbReference type="InterPro" id="IPR028082">
    <property type="entry name" value="Peripla_BP_I"/>
</dbReference>
<dbReference type="SUPFAM" id="SSF53822">
    <property type="entry name" value="Periplasmic binding protein-like I"/>
    <property type="match status" value="1"/>
</dbReference>
<dbReference type="PANTHER" id="PTHR30146">
    <property type="entry name" value="LACI-RELATED TRANSCRIPTIONAL REPRESSOR"/>
    <property type="match status" value="1"/>
</dbReference>
<dbReference type="Proteomes" id="UP001596011">
    <property type="component" value="Unassembled WGS sequence"/>
</dbReference>
<dbReference type="InterPro" id="IPR010982">
    <property type="entry name" value="Lambda_DNA-bd_dom_sf"/>
</dbReference>
<evidence type="ECO:0000313" key="5">
    <source>
        <dbReference type="EMBL" id="MFC4630667.1"/>
    </source>
</evidence>
<evidence type="ECO:0000259" key="4">
    <source>
        <dbReference type="PROSITE" id="PS50932"/>
    </source>
</evidence>
<dbReference type="EMBL" id="JBHSFI010000006">
    <property type="protein sequence ID" value="MFC4630667.1"/>
    <property type="molecule type" value="Genomic_DNA"/>
</dbReference>
<evidence type="ECO:0000256" key="1">
    <source>
        <dbReference type="ARBA" id="ARBA00023015"/>
    </source>
</evidence>
<keyword evidence="2 5" id="KW-0238">DNA-binding</keyword>
<evidence type="ECO:0000256" key="2">
    <source>
        <dbReference type="ARBA" id="ARBA00023125"/>
    </source>
</evidence>
<dbReference type="Gene3D" id="3.40.50.2300">
    <property type="match status" value="2"/>
</dbReference>
<dbReference type="Pfam" id="PF13377">
    <property type="entry name" value="Peripla_BP_3"/>
    <property type="match status" value="1"/>
</dbReference>
<dbReference type="Gene3D" id="1.10.260.40">
    <property type="entry name" value="lambda repressor-like DNA-binding domains"/>
    <property type="match status" value="1"/>
</dbReference>
<comment type="caution">
    <text evidence="5">The sequence shown here is derived from an EMBL/GenBank/DDBJ whole genome shotgun (WGS) entry which is preliminary data.</text>
</comment>
<name>A0ABV9HKJ7_9MICO</name>
<dbReference type="Pfam" id="PF00356">
    <property type="entry name" value="LacI"/>
    <property type="match status" value="1"/>
</dbReference>
<evidence type="ECO:0000313" key="6">
    <source>
        <dbReference type="Proteomes" id="UP001596011"/>
    </source>
</evidence>
<dbReference type="PANTHER" id="PTHR30146:SF109">
    <property type="entry name" value="HTH-TYPE TRANSCRIPTIONAL REGULATOR GALS"/>
    <property type="match status" value="1"/>
</dbReference>
<dbReference type="GO" id="GO:0003677">
    <property type="term" value="F:DNA binding"/>
    <property type="evidence" value="ECO:0007669"/>
    <property type="project" value="UniProtKB-KW"/>
</dbReference>
<gene>
    <name evidence="5" type="ORF">ACFO6V_20645</name>
</gene>
<dbReference type="PROSITE" id="PS00356">
    <property type="entry name" value="HTH_LACI_1"/>
    <property type="match status" value="1"/>
</dbReference>
<dbReference type="CDD" id="cd01392">
    <property type="entry name" value="HTH_LacI"/>
    <property type="match status" value="1"/>
</dbReference>
<dbReference type="InterPro" id="IPR000843">
    <property type="entry name" value="HTH_LacI"/>
</dbReference>
<sequence length="345" mass="36215">MEPDRPMKPPVIADVARVAGVSVPTVSRVLSGSVPVGPERRARVMAAIKELGFRPNGAARALATGGQPMIAVFAGNTTRYGYASTLQGIEEAARQAGYMVVISVVETDGKRTVDAAIDHALGQPMAGAIVLEYDPPGVAALAAIPPWLPVVAAASGRPADEQVAHAFMDDRFAAARATKHLLEIGHRTVHHVAIPSPGRPSARLLGWRDALTEAGAPVPPVLYADWSPDSGYDAGTRLALQPEVTAVLCGNDELAMGLTKGLADAGRSVPGTVSVIGFDDHPLSHLWTPPLTTVRQDFVRLGQKAFQLLNAQIDSGTVPASVRFVPDLILRSSAAPRADRALDAR</sequence>
<keyword evidence="1" id="KW-0805">Transcription regulation</keyword>
<dbReference type="RefSeq" id="WP_377138714.1">
    <property type="nucleotide sequence ID" value="NZ_JBHSFI010000006.1"/>
</dbReference>
<evidence type="ECO:0000256" key="3">
    <source>
        <dbReference type="ARBA" id="ARBA00023163"/>
    </source>
</evidence>